<gene>
    <name evidence="1" type="ORF">GB882_17675</name>
</gene>
<dbReference type="Proteomes" id="UP000429644">
    <property type="component" value="Unassembled WGS sequence"/>
</dbReference>
<name>A0A7J9V0T9_9MICO</name>
<keyword evidence="2" id="KW-1185">Reference proteome</keyword>
<protein>
    <submittedName>
        <fullName evidence="1">ATP-binding protein</fullName>
    </submittedName>
</protein>
<comment type="caution">
    <text evidence="1">The sequence shown here is derived from an EMBL/GenBank/DDBJ whole genome shotgun (WGS) entry which is preliminary data.</text>
</comment>
<reference evidence="1 2" key="1">
    <citation type="submission" date="2019-10" db="EMBL/GenBank/DDBJ databases">
        <title>Georgenia wutianyii sp. nov. and Georgenia yuyongxinii sp. nov. isolated from plateau pika (Ochotona curzoniae) in the Qinghai-Tibet plateau of China.</title>
        <authorList>
            <person name="Tian Z."/>
        </authorList>
    </citation>
    <scope>NUCLEOTIDE SEQUENCE [LARGE SCALE GENOMIC DNA]</scope>
    <source>
        <strain evidence="1 2">JCM 15130</strain>
    </source>
</reference>
<accession>A0A7J9V0T9</accession>
<dbReference type="Gene3D" id="3.30.565.10">
    <property type="entry name" value="Histidine kinase-like ATPase, C-terminal domain"/>
    <property type="match status" value="1"/>
</dbReference>
<keyword evidence="1" id="KW-0067">ATP-binding</keyword>
<dbReference type="SUPFAM" id="SSF55874">
    <property type="entry name" value="ATPase domain of HSP90 chaperone/DNA topoisomerase II/histidine kinase"/>
    <property type="match status" value="1"/>
</dbReference>
<dbReference type="OrthoDB" id="9776021at2"/>
<dbReference type="InterPro" id="IPR036890">
    <property type="entry name" value="HATPase_C_sf"/>
</dbReference>
<dbReference type="RefSeq" id="WP_152233311.1">
    <property type="nucleotide sequence ID" value="NZ_BAAAOT010000040.1"/>
</dbReference>
<evidence type="ECO:0000313" key="2">
    <source>
        <dbReference type="Proteomes" id="UP000429644"/>
    </source>
</evidence>
<dbReference type="EMBL" id="WHPD01003796">
    <property type="protein sequence ID" value="MPV90505.1"/>
    <property type="molecule type" value="Genomic_DNA"/>
</dbReference>
<proteinExistence type="predicted"/>
<sequence length="1018" mass="103718">MPAASDPFDTTALRDAAVATWLRDPSRLRQDANLEEDHARGYYRDRVVVELTQNAADAAVAADAPGRLLLRLTTGDAGSRLLAANTGAPLTADGVAALASMRASAKRAGATVGRFGVGFAAVRSVSDEIAIATRTPDGVAGVTFSLGRTRAVLDRAGAELPALGEEVARRHGDLPALRLPFPASRPWVPDGYVTAVTLELRGPEEVAAARAALAEVSDATLLALPALTAIVVEVDGAARTIADAAGRWLTVRATGTLEAALLADRPVEERERSGWSLTWALPRRSRTDAARIVEDAAAAHPGVVHAPTPTDEPCTLPALLVASLPLDPTRRHVAAGPLTDALVARAGELYAELAEAAAEAGEDALALVPTGLPAGQLDAALHGVALAALRAAPLLPEVGGGQRLSARAAQALAGPLGQDAAVLDALAPMVGGLVHVPPGRHGQARVLGVALRDLADVVDALPAAGPPERWREVYGALGPHAAAHREALAGLPVPLADGRTVRGARGVLLPTADLARFWAEHPAAAAAFPGLRVVHPGAAHPALHTLGAVEADAATVLAEEAVRAAVEAAGGDLPGGDADLAPATDGGLVSAADGDLPPAIVAVLDLAQQSVRARPDTALPDWLADLPLPGDAGAWCPAAELVLPGSWAAGVLDALDRLAPAVAARWDAAALRAVGVRADLVVTLVPDVVAEPAGAEEPVEGWADYLVHLAAVLGPGAYVGDLPAVADLDAVADDAWPALLARLAEDRDARAALLTEVRAVSGGRAPGLRAPSYTAWWLREELGAPFVHPRAGARARVPFLPDAPAGLDRLDDAVLAALGAVGDLDELEGPAWEAYVAAWPARGTVPMPDALALWHGLARAAGSGLELAPEAVPVLDGGTARMVPADDALVGPPMWAQVGPVLPVPAARVGPVADLLDLDAAGEVAPMTAGAVLQPTPPAALAVLPGAPTEWWECEELHVEGADVEWWAADGAAWATTTAGLARALAHAAEAWPARHVVEAALAEPDRVDALLAELAGG</sequence>
<keyword evidence="1" id="KW-0547">Nucleotide-binding</keyword>
<dbReference type="NCBIfam" id="NF047352">
    <property type="entry name" value="P_loop_sacsin"/>
    <property type="match status" value="1"/>
</dbReference>
<evidence type="ECO:0000313" key="1">
    <source>
        <dbReference type="EMBL" id="MPV90505.1"/>
    </source>
</evidence>
<dbReference type="AlphaFoldDB" id="A0A7J9V0T9"/>
<organism evidence="1 2">
    <name type="scientific">Georgenia ruanii</name>
    <dbReference type="NCBI Taxonomy" id="348442"/>
    <lineage>
        <taxon>Bacteria</taxon>
        <taxon>Bacillati</taxon>
        <taxon>Actinomycetota</taxon>
        <taxon>Actinomycetes</taxon>
        <taxon>Micrococcales</taxon>
        <taxon>Bogoriellaceae</taxon>
        <taxon>Georgenia</taxon>
    </lineage>
</organism>
<dbReference type="GO" id="GO:0005524">
    <property type="term" value="F:ATP binding"/>
    <property type="evidence" value="ECO:0007669"/>
    <property type="project" value="UniProtKB-KW"/>
</dbReference>